<proteinExistence type="predicted"/>
<dbReference type="Proteomes" id="UP001271007">
    <property type="component" value="Unassembled WGS sequence"/>
</dbReference>
<keyword evidence="3" id="KW-1185">Reference proteome</keyword>
<dbReference type="AlphaFoldDB" id="A0AAJ0G5Q2"/>
<name>A0AAJ0G5Q2_9PEZI</name>
<evidence type="ECO:0000313" key="2">
    <source>
        <dbReference type="EMBL" id="KAK3049381.1"/>
    </source>
</evidence>
<feature type="compositionally biased region" description="Basic and acidic residues" evidence="1">
    <location>
        <begin position="481"/>
        <end position="492"/>
    </location>
</feature>
<feature type="region of interest" description="Disordered" evidence="1">
    <location>
        <begin position="481"/>
        <end position="512"/>
    </location>
</feature>
<gene>
    <name evidence="2" type="ORF">LTR09_009300</name>
</gene>
<accession>A0AAJ0G5Q2</accession>
<evidence type="ECO:0000256" key="1">
    <source>
        <dbReference type="SAM" id="MobiDB-lite"/>
    </source>
</evidence>
<organism evidence="2 3">
    <name type="scientific">Extremus antarcticus</name>
    <dbReference type="NCBI Taxonomy" id="702011"/>
    <lineage>
        <taxon>Eukaryota</taxon>
        <taxon>Fungi</taxon>
        <taxon>Dikarya</taxon>
        <taxon>Ascomycota</taxon>
        <taxon>Pezizomycotina</taxon>
        <taxon>Dothideomycetes</taxon>
        <taxon>Dothideomycetidae</taxon>
        <taxon>Mycosphaerellales</taxon>
        <taxon>Extremaceae</taxon>
        <taxon>Extremus</taxon>
    </lineage>
</organism>
<comment type="caution">
    <text evidence="2">The sequence shown here is derived from an EMBL/GenBank/DDBJ whole genome shotgun (WGS) entry which is preliminary data.</text>
</comment>
<evidence type="ECO:0008006" key="4">
    <source>
        <dbReference type="Google" id="ProtNLM"/>
    </source>
</evidence>
<dbReference type="EMBL" id="JAWDJX010000040">
    <property type="protein sequence ID" value="KAK3049381.1"/>
    <property type="molecule type" value="Genomic_DNA"/>
</dbReference>
<reference evidence="2" key="1">
    <citation type="submission" date="2023-04" db="EMBL/GenBank/DDBJ databases">
        <title>Black Yeasts Isolated from many extreme environments.</title>
        <authorList>
            <person name="Coleine C."/>
            <person name="Stajich J.E."/>
            <person name="Selbmann L."/>
        </authorList>
    </citation>
    <scope>NUCLEOTIDE SEQUENCE</scope>
    <source>
        <strain evidence="2">CCFEE 5312</strain>
    </source>
</reference>
<evidence type="ECO:0000313" key="3">
    <source>
        <dbReference type="Proteomes" id="UP001271007"/>
    </source>
</evidence>
<protein>
    <recommendedName>
        <fullName evidence="4">F-box domain-containing protein</fullName>
    </recommendedName>
</protein>
<sequence>MSSSPLLDIPAELSAWVAGHVAKEDLLNFALTCKTLHNHSQDSLEHQKRCWALHQVKHDRVPSSIPTLLRLAITNPEAAWHIRILDLWCAHTMPEDWKTWPFRDFNPTRNDEGEVDPNWPDQTENFTQQISSFFRSDERREIRRLMHEHLHFAPEVTKQCVSGFAEGWDMPMKGLLLALLPRLRSVNFVGILTIHHLPTKPWPPGFASLRRVDVGTRTVLRNYTGSHCKPHEVEPLFLLPNLETLNLTRISEEDEFNFLDMFGQELDEESEDEAESYLQPRISSITELGLDDCDISLTYLSRFLSAPARLLKFSIEPRPRASLASDDLVGYHAHTLVELNAPGIEGKYLKKLKSLTVFDSLCIDTLVVHVGRDGPKSGLKHQSQPRSVQMLDLSVVLSPTVKKLRLQPGHEWKHGPQPLEQLLSMLADLGDNPQFTGLEEVCMWDLMPLLEREEVDMVSLDGTFCQAVARMTARDVALHHDHSEGGEGDFEHRKLHQPLTGQGVIETDPLRD</sequence>